<dbReference type="InterPro" id="IPR011701">
    <property type="entry name" value="MFS"/>
</dbReference>
<feature type="transmembrane region" description="Helical" evidence="7">
    <location>
        <begin position="163"/>
        <end position="180"/>
    </location>
</feature>
<dbReference type="InterPro" id="IPR036259">
    <property type="entry name" value="MFS_trans_sf"/>
</dbReference>
<evidence type="ECO:0000313" key="10">
    <source>
        <dbReference type="Proteomes" id="UP000297982"/>
    </source>
</evidence>
<reference evidence="9 10" key="1">
    <citation type="journal article" date="2003" name="Int. J. Syst. Evol. Microbiol.">
        <title>Halobacillus salinus sp. nov., isolated from a salt lake on the coast of the East Sea in Korea.</title>
        <authorList>
            <person name="Yoon J.H."/>
            <person name="Kang K.H."/>
            <person name="Park Y.H."/>
        </authorList>
    </citation>
    <scope>NUCLEOTIDE SEQUENCE [LARGE SCALE GENOMIC DNA]</scope>
    <source>
        <strain evidence="9 10">HSL-3</strain>
    </source>
</reference>
<keyword evidence="2" id="KW-0813">Transport</keyword>
<dbReference type="PANTHER" id="PTHR23513">
    <property type="entry name" value="INTEGRAL MEMBRANE EFFLUX PROTEIN-RELATED"/>
    <property type="match status" value="1"/>
</dbReference>
<dbReference type="InterPro" id="IPR020846">
    <property type="entry name" value="MFS_dom"/>
</dbReference>
<evidence type="ECO:0000313" key="9">
    <source>
        <dbReference type="EMBL" id="TGB03624.1"/>
    </source>
</evidence>
<proteinExistence type="predicted"/>
<dbReference type="PROSITE" id="PS50850">
    <property type="entry name" value="MFS"/>
    <property type="match status" value="1"/>
</dbReference>
<keyword evidence="6 7" id="KW-0472">Membrane</keyword>
<keyword evidence="3" id="KW-1003">Cell membrane</keyword>
<dbReference type="Pfam" id="PF07690">
    <property type="entry name" value="MFS_1"/>
    <property type="match status" value="1"/>
</dbReference>
<gene>
    <name evidence="9" type="ORF">E4663_01060</name>
</gene>
<feature type="transmembrane region" description="Helical" evidence="7">
    <location>
        <begin position="214"/>
        <end position="239"/>
    </location>
</feature>
<dbReference type="GO" id="GO:0005886">
    <property type="term" value="C:plasma membrane"/>
    <property type="evidence" value="ECO:0007669"/>
    <property type="project" value="UniProtKB-SubCell"/>
</dbReference>
<dbReference type="GO" id="GO:0022857">
    <property type="term" value="F:transmembrane transporter activity"/>
    <property type="evidence" value="ECO:0007669"/>
    <property type="project" value="InterPro"/>
</dbReference>
<feature type="domain" description="Major facilitator superfamily (MFS) profile" evidence="8">
    <location>
        <begin position="4"/>
        <end position="392"/>
    </location>
</feature>
<dbReference type="AlphaFoldDB" id="A0A4Z0H163"/>
<feature type="transmembrane region" description="Helical" evidence="7">
    <location>
        <begin position="97"/>
        <end position="117"/>
    </location>
</feature>
<feature type="transmembrane region" description="Helical" evidence="7">
    <location>
        <begin position="69"/>
        <end position="91"/>
    </location>
</feature>
<accession>A0A4Z0H163</accession>
<evidence type="ECO:0000256" key="3">
    <source>
        <dbReference type="ARBA" id="ARBA00022475"/>
    </source>
</evidence>
<evidence type="ECO:0000256" key="4">
    <source>
        <dbReference type="ARBA" id="ARBA00022692"/>
    </source>
</evidence>
<evidence type="ECO:0000256" key="6">
    <source>
        <dbReference type="ARBA" id="ARBA00023136"/>
    </source>
</evidence>
<name>A0A4Z0H163_9BACI</name>
<organism evidence="9 10">
    <name type="scientific">Halobacillus salinus</name>
    <dbReference type="NCBI Taxonomy" id="192814"/>
    <lineage>
        <taxon>Bacteria</taxon>
        <taxon>Bacillati</taxon>
        <taxon>Bacillota</taxon>
        <taxon>Bacilli</taxon>
        <taxon>Bacillales</taxon>
        <taxon>Bacillaceae</taxon>
        <taxon>Halobacillus</taxon>
    </lineage>
</organism>
<sequence>MFSRLKFIICAFFLAEFGRTMYFVVITWLLYTMTEDPFFTGLLVSIGFVPGLVFNLFFGVVVDRLNRKVLSVTATLINTLAVAFLVVSIISSALDPWTILIVHMILQLMGSLFRPSIQAFIAEVFRDEELPKIYSRTGSAAIVGGLLGAAFGGIITGVSSEEVALLIVALCFSLATLLLTRLRHNPANSTCNTNETTIIHDLIEGFSYLKGNKILLSLFGIMLVGQLTFHTTIGFLSVYTKEYLNQTATVYGLLDACLSIGGVLAGLMGTWWWNKNGNYLSTRSLLVVILGLFVMAFSSFLPLVFMGVFLVGLGTTWLRVLLQSVQQILTEKQYHGRMASYRMLCNQGSVVVSGPIFGWIASANKANTVFLALTFPVIIAAIYSIIQAKQPKFKEVTQKSA</sequence>
<dbReference type="RefSeq" id="WP_135326351.1">
    <property type="nucleotide sequence ID" value="NZ_SRJC01000001.1"/>
</dbReference>
<evidence type="ECO:0000256" key="5">
    <source>
        <dbReference type="ARBA" id="ARBA00022989"/>
    </source>
</evidence>
<keyword evidence="4 7" id="KW-0812">Transmembrane</keyword>
<keyword evidence="10" id="KW-1185">Reference proteome</keyword>
<evidence type="ECO:0000256" key="2">
    <source>
        <dbReference type="ARBA" id="ARBA00022448"/>
    </source>
</evidence>
<evidence type="ECO:0000256" key="7">
    <source>
        <dbReference type="SAM" id="Phobius"/>
    </source>
</evidence>
<evidence type="ECO:0000256" key="1">
    <source>
        <dbReference type="ARBA" id="ARBA00004651"/>
    </source>
</evidence>
<dbReference type="CDD" id="cd06173">
    <property type="entry name" value="MFS_MefA_like"/>
    <property type="match status" value="1"/>
</dbReference>
<feature type="transmembrane region" description="Helical" evidence="7">
    <location>
        <begin position="251"/>
        <end position="273"/>
    </location>
</feature>
<comment type="caution">
    <text evidence="9">The sequence shown here is derived from an EMBL/GenBank/DDBJ whole genome shotgun (WGS) entry which is preliminary data.</text>
</comment>
<dbReference type="Gene3D" id="1.20.1250.20">
    <property type="entry name" value="MFS general substrate transporter like domains"/>
    <property type="match status" value="1"/>
</dbReference>
<dbReference type="SUPFAM" id="SSF103473">
    <property type="entry name" value="MFS general substrate transporter"/>
    <property type="match status" value="1"/>
</dbReference>
<protein>
    <submittedName>
        <fullName evidence="9">MFS transporter</fullName>
    </submittedName>
</protein>
<keyword evidence="5 7" id="KW-1133">Transmembrane helix</keyword>
<evidence type="ECO:0000259" key="8">
    <source>
        <dbReference type="PROSITE" id="PS50850"/>
    </source>
</evidence>
<feature type="transmembrane region" description="Helical" evidence="7">
    <location>
        <begin position="280"/>
        <end position="297"/>
    </location>
</feature>
<dbReference type="EMBL" id="SRJC01000001">
    <property type="protein sequence ID" value="TGB03624.1"/>
    <property type="molecule type" value="Genomic_DNA"/>
</dbReference>
<dbReference type="Proteomes" id="UP000297982">
    <property type="component" value="Unassembled WGS sequence"/>
</dbReference>
<feature type="transmembrane region" description="Helical" evidence="7">
    <location>
        <begin position="368"/>
        <end position="386"/>
    </location>
</feature>
<feature type="transmembrane region" description="Helical" evidence="7">
    <location>
        <begin position="7"/>
        <end position="31"/>
    </location>
</feature>
<comment type="subcellular location">
    <subcellularLocation>
        <location evidence="1">Cell membrane</location>
        <topology evidence="1">Multi-pass membrane protein</topology>
    </subcellularLocation>
</comment>
<dbReference type="PANTHER" id="PTHR23513:SF6">
    <property type="entry name" value="MAJOR FACILITATOR SUPERFAMILY ASSOCIATED DOMAIN-CONTAINING PROTEIN"/>
    <property type="match status" value="1"/>
</dbReference>
<feature type="transmembrane region" description="Helical" evidence="7">
    <location>
        <begin position="138"/>
        <end position="157"/>
    </location>
</feature>
<feature type="transmembrane region" description="Helical" evidence="7">
    <location>
        <begin position="37"/>
        <end position="62"/>
    </location>
</feature>